<dbReference type="SUPFAM" id="SSF56112">
    <property type="entry name" value="Protein kinase-like (PK-like)"/>
    <property type="match status" value="1"/>
</dbReference>
<keyword evidence="3" id="KW-0418">Kinase</keyword>
<dbReference type="EMBL" id="OC916269">
    <property type="protein sequence ID" value="CAD7643711.1"/>
    <property type="molecule type" value="Genomic_DNA"/>
</dbReference>
<proteinExistence type="inferred from homology"/>
<protein>
    <recommendedName>
        <fullName evidence="6">Protein kinase domain-containing protein</fullName>
    </recommendedName>
</protein>
<dbReference type="SMART" id="SM00220">
    <property type="entry name" value="S_TKc"/>
    <property type="match status" value="1"/>
</dbReference>
<evidence type="ECO:0000259" key="6">
    <source>
        <dbReference type="PROSITE" id="PS50011"/>
    </source>
</evidence>
<dbReference type="InterPro" id="IPR029030">
    <property type="entry name" value="Caspase-like_dom_sf"/>
</dbReference>
<keyword evidence="2" id="KW-0547">Nucleotide-binding</keyword>
<dbReference type="GO" id="GO:0005524">
    <property type="term" value="F:ATP binding"/>
    <property type="evidence" value="ECO:0007669"/>
    <property type="project" value="UniProtKB-KW"/>
</dbReference>
<evidence type="ECO:0000256" key="3">
    <source>
        <dbReference type="ARBA" id="ARBA00022777"/>
    </source>
</evidence>
<gene>
    <name evidence="7" type="ORF">ONB1V03_LOCUS4279</name>
</gene>
<dbReference type="PANTHER" id="PTHR11042">
    <property type="entry name" value="EUKARYOTIC TRANSLATION INITIATION FACTOR 2-ALPHA KINASE EIF2-ALPHA KINASE -RELATED"/>
    <property type="match status" value="1"/>
</dbReference>
<dbReference type="PROSITE" id="PS00108">
    <property type="entry name" value="PROTEIN_KINASE_ST"/>
    <property type="match status" value="1"/>
</dbReference>
<dbReference type="GO" id="GO:0005737">
    <property type="term" value="C:cytoplasm"/>
    <property type="evidence" value="ECO:0007669"/>
    <property type="project" value="TreeGrafter"/>
</dbReference>
<sequence length="487" mass="55450">MSTGQLFNAYVVHKALCEMSFTQPIDPDNQPMIVYQMPQPIATSLTSISYNQTFVEISLQGKGGFGTVYKVMHKFTGQISAIKRIKIELKDSDANAKTLKEVENLVKVKSQYVVECYQSWPEPGFLFIQMEFCSQNLKDILKDKPQVFDRQKNDPLGCVEYFISCEIFRQILESVQYLHELEPPVIHRDLKPENILIAESVRNCRFVKLCDFGLATVHDKRIHSRITQKHTADVGDARYQAPENIQGLNYNHKSDIYSLALIGGELFDVVVLTIDENSIYKTSTQSNLSDTLAINNEPVDGPSTTEPFQAEDVLKMFIKKEPWECTTDVELKVIKASKLRSGDSRYFQMNSHPRGRAIIFATTDGLDVEILRWRSIFAQLDFKCEIYVDFSCSQIKDSLLGVSCQRLAADALFVMVIGGGFDQKIYGYGNREVDNEMSFTEIVDIFSANNPNYTLNRLVDEHGMNNHPQIILNSLDTTRDIYFNPDL</sequence>
<dbReference type="SUPFAM" id="SSF52129">
    <property type="entry name" value="Caspase-like"/>
    <property type="match status" value="1"/>
</dbReference>
<dbReference type="Gene3D" id="1.10.510.10">
    <property type="entry name" value="Transferase(Phosphotransferase) domain 1"/>
    <property type="match status" value="1"/>
</dbReference>
<dbReference type="OrthoDB" id="1405469at2759"/>
<dbReference type="Pfam" id="PF00069">
    <property type="entry name" value="Pkinase"/>
    <property type="match status" value="1"/>
</dbReference>
<keyword evidence="8" id="KW-1185">Reference proteome</keyword>
<comment type="similarity">
    <text evidence="5">Belongs to the protein kinase superfamily. Ser/Thr protein kinase family. GCN2 subfamily.</text>
</comment>
<keyword evidence="4" id="KW-0067">ATP-binding</keyword>
<evidence type="ECO:0000256" key="5">
    <source>
        <dbReference type="ARBA" id="ARBA00037982"/>
    </source>
</evidence>
<dbReference type="InterPro" id="IPR050339">
    <property type="entry name" value="CC_SR_Kinase"/>
</dbReference>
<dbReference type="InterPro" id="IPR008271">
    <property type="entry name" value="Ser/Thr_kinase_AS"/>
</dbReference>
<dbReference type="AlphaFoldDB" id="A0A7R9LL61"/>
<feature type="domain" description="Protein kinase" evidence="6">
    <location>
        <begin position="54"/>
        <end position="347"/>
    </location>
</feature>
<evidence type="ECO:0000313" key="8">
    <source>
        <dbReference type="Proteomes" id="UP000728032"/>
    </source>
</evidence>
<organism evidence="7">
    <name type="scientific">Oppiella nova</name>
    <dbReference type="NCBI Taxonomy" id="334625"/>
    <lineage>
        <taxon>Eukaryota</taxon>
        <taxon>Metazoa</taxon>
        <taxon>Ecdysozoa</taxon>
        <taxon>Arthropoda</taxon>
        <taxon>Chelicerata</taxon>
        <taxon>Arachnida</taxon>
        <taxon>Acari</taxon>
        <taxon>Acariformes</taxon>
        <taxon>Sarcoptiformes</taxon>
        <taxon>Oribatida</taxon>
        <taxon>Brachypylina</taxon>
        <taxon>Oppioidea</taxon>
        <taxon>Oppiidae</taxon>
        <taxon>Oppiella</taxon>
    </lineage>
</organism>
<evidence type="ECO:0000256" key="2">
    <source>
        <dbReference type="ARBA" id="ARBA00022741"/>
    </source>
</evidence>
<evidence type="ECO:0000256" key="1">
    <source>
        <dbReference type="ARBA" id="ARBA00022679"/>
    </source>
</evidence>
<dbReference type="InterPro" id="IPR000719">
    <property type="entry name" value="Prot_kinase_dom"/>
</dbReference>
<dbReference type="PROSITE" id="PS50011">
    <property type="entry name" value="PROTEIN_KINASE_DOM"/>
    <property type="match status" value="1"/>
</dbReference>
<dbReference type="Gene3D" id="3.40.50.1460">
    <property type="match status" value="1"/>
</dbReference>
<dbReference type="GO" id="GO:0005634">
    <property type="term" value="C:nucleus"/>
    <property type="evidence" value="ECO:0007669"/>
    <property type="project" value="TreeGrafter"/>
</dbReference>
<evidence type="ECO:0000256" key="4">
    <source>
        <dbReference type="ARBA" id="ARBA00022840"/>
    </source>
</evidence>
<keyword evidence="1" id="KW-0808">Transferase</keyword>
<dbReference type="Proteomes" id="UP000728032">
    <property type="component" value="Unassembled WGS sequence"/>
</dbReference>
<reference evidence="7" key="1">
    <citation type="submission" date="2020-11" db="EMBL/GenBank/DDBJ databases">
        <authorList>
            <person name="Tran Van P."/>
        </authorList>
    </citation>
    <scope>NUCLEOTIDE SEQUENCE</scope>
</reference>
<evidence type="ECO:0000313" key="7">
    <source>
        <dbReference type="EMBL" id="CAD7643711.1"/>
    </source>
</evidence>
<dbReference type="EMBL" id="CAJPVJ010001444">
    <property type="protein sequence ID" value="CAG2164730.1"/>
    <property type="molecule type" value="Genomic_DNA"/>
</dbReference>
<dbReference type="GO" id="GO:0004672">
    <property type="term" value="F:protein kinase activity"/>
    <property type="evidence" value="ECO:0007669"/>
    <property type="project" value="InterPro"/>
</dbReference>
<dbReference type="Gene3D" id="3.30.200.20">
    <property type="entry name" value="Phosphorylase Kinase, domain 1"/>
    <property type="match status" value="1"/>
</dbReference>
<accession>A0A7R9LL61</accession>
<dbReference type="InterPro" id="IPR011009">
    <property type="entry name" value="Kinase-like_dom_sf"/>
</dbReference>
<name>A0A7R9LL61_9ACAR</name>